<feature type="domain" description="CAAX prenyl protease 2/Lysostaphin resistance protein A-like" evidence="2">
    <location>
        <begin position="202"/>
        <end position="286"/>
    </location>
</feature>
<keyword evidence="1" id="KW-0472">Membrane</keyword>
<dbReference type="EMBL" id="NPDV01000003">
    <property type="protein sequence ID" value="PJZ54399.1"/>
    <property type="molecule type" value="Genomic_DNA"/>
</dbReference>
<feature type="transmembrane region" description="Helical" evidence="1">
    <location>
        <begin position="53"/>
        <end position="70"/>
    </location>
</feature>
<keyword evidence="5" id="KW-1185">Reference proteome</keyword>
<evidence type="ECO:0000259" key="2">
    <source>
        <dbReference type="Pfam" id="PF02517"/>
    </source>
</evidence>
<dbReference type="InterPro" id="IPR003675">
    <property type="entry name" value="Rce1/LyrA-like_dom"/>
</dbReference>
<accession>A0A2M9YSB3</accession>
<dbReference type="Proteomes" id="UP000232188">
    <property type="component" value="Unassembled WGS sequence"/>
</dbReference>
<reference evidence="5 6" key="1">
    <citation type="submission" date="2017-07" db="EMBL/GenBank/DDBJ databases">
        <title>Leptospira spp. isolated from tropical soils.</title>
        <authorList>
            <person name="Thibeaux R."/>
            <person name="Iraola G."/>
            <person name="Ferres I."/>
            <person name="Bierque E."/>
            <person name="Girault D."/>
            <person name="Soupe-Gilbert M.-E."/>
            <person name="Picardeau M."/>
            <person name="Goarant C."/>
        </authorList>
    </citation>
    <scope>NUCLEOTIDE SEQUENCE [LARGE SCALE GENOMIC DNA]</scope>
    <source>
        <strain evidence="3 6">FH2-B-C1</strain>
        <strain evidence="4 5">FH2-B-D1</strain>
    </source>
</reference>
<evidence type="ECO:0000313" key="6">
    <source>
        <dbReference type="Proteomes" id="UP000232188"/>
    </source>
</evidence>
<feature type="transmembrane region" description="Helical" evidence="1">
    <location>
        <begin position="199"/>
        <end position="220"/>
    </location>
</feature>
<keyword evidence="1" id="KW-1133">Transmembrane helix</keyword>
<organism evidence="3 6">
    <name type="scientific">Leptospira adleri</name>
    <dbReference type="NCBI Taxonomy" id="2023186"/>
    <lineage>
        <taxon>Bacteria</taxon>
        <taxon>Pseudomonadati</taxon>
        <taxon>Spirochaetota</taxon>
        <taxon>Spirochaetia</taxon>
        <taxon>Leptospirales</taxon>
        <taxon>Leptospiraceae</taxon>
        <taxon>Leptospira</taxon>
    </lineage>
</organism>
<dbReference type="GO" id="GO:0004175">
    <property type="term" value="F:endopeptidase activity"/>
    <property type="evidence" value="ECO:0007669"/>
    <property type="project" value="UniProtKB-ARBA"/>
</dbReference>
<dbReference type="Proteomes" id="UP000232149">
    <property type="component" value="Unassembled WGS sequence"/>
</dbReference>
<protein>
    <recommendedName>
        <fullName evidence="2">CAAX prenyl protease 2/Lysostaphin resistance protein A-like domain-containing protein</fullName>
    </recommendedName>
</protein>
<dbReference type="Pfam" id="PF02517">
    <property type="entry name" value="Rce1-like"/>
    <property type="match status" value="1"/>
</dbReference>
<comment type="caution">
    <text evidence="3">The sequence shown here is derived from an EMBL/GenBank/DDBJ whole genome shotgun (WGS) entry which is preliminary data.</text>
</comment>
<evidence type="ECO:0000313" key="4">
    <source>
        <dbReference type="EMBL" id="PJZ62794.1"/>
    </source>
</evidence>
<evidence type="ECO:0000313" key="3">
    <source>
        <dbReference type="EMBL" id="PJZ54399.1"/>
    </source>
</evidence>
<feature type="transmembrane region" description="Helical" evidence="1">
    <location>
        <begin position="256"/>
        <end position="273"/>
    </location>
</feature>
<feature type="transmembrane region" description="Helical" evidence="1">
    <location>
        <begin position="82"/>
        <end position="102"/>
    </location>
</feature>
<name>A0A2M9YSB3_9LEPT</name>
<gene>
    <name evidence="4" type="ORF">CH376_06505</name>
    <name evidence="3" type="ORF">CH380_04830</name>
</gene>
<dbReference type="AlphaFoldDB" id="A0A2M9YSB3"/>
<proteinExistence type="predicted"/>
<feature type="transmembrane region" description="Helical" evidence="1">
    <location>
        <begin position="232"/>
        <end position="250"/>
    </location>
</feature>
<feature type="transmembrane region" description="Helical" evidence="1">
    <location>
        <begin position="122"/>
        <end position="139"/>
    </location>
</feature>
<evidence type="ECO:0000256" key="1">
    <source>
        <dbReference type="SAM" id="Phobius"/>
    </source>
</evidence>
<dbReference type="RefSeq" id="WP_100784628.1">
    <property type="nucleotide sequence ID" value="NZ_NPDU01000012.1"/>
</dbReference>
<feature type="transmembrane region" description="Helical" evidence="1">
    <location>
        <begin position="280"/>
        <end position="299"/>
    </location>
</feature>
<evidence type="ECO:0000313" key="5">
    <source>
        <dbReference type="Proteomes" id="UP000232149"/>
    </source>
</evidence>
<dbReference type="GO" id="GO:0080120">
    <property type="term" value="P:CAAX-box protein maturation"/>
    <property type="evidence" value="ECO:0007669"/>
    <property type="project" value="UniProtKB-ARBA"/>
</dbReference>
<dbReference type="EMBL" id="NPDU01000012">
    <property type="protein sequence ID" value="PJZ62794.1"/>
    <property type="molecule type" value="Genomic_DNA"/>
</dbReference>
<feature type="transmembrane region" description="Helical" evidence="1">
    <location>
        <begin position="159"/>
        <end position="179"/>
    </location>
</feature>
<sequence length="303" mass="35614">MEIISILRGFFRKNSKIYVLLFGLYGAVFLFLFFNEEFGFPILTSKHFPTKAIGTTIVYGILIFFFYWNLSQRRKRLLRKKGIVEFLFVFWVCLIGLELLNLPFEKILVHLPKEYMFWSYKVLKQTVQFFPLLLFPLFYDYYRNKTNPIPFEKKKSPAYYPILIIGIVLSAIGTFIPGFQEYYPRAPLSSEQFLYHATWITTLVFEIVYLATFYFTEFFFRKFLIRYLSFAGRYHAVGMSALVYGLVHFQKPRGEILSSFLGGLLMGALSIRTHSIRGGLYAHIALAAGMEFFTGIFVWEKLF</sequence>
<keyword evidence="1" id="KW-0812">Transmembrane</keyword>
<feature type="transmembrane region" description="Helical" evidence="1">
    <location>
        <begin position="17"/>
        <end position="33"/>
    </location>
</feature>